<keyword evidence="4 9" id="KW-0812">Transmembrane</keyword>
<evidence type="ECO:0000256" key="4">
    <source>
        <dbReference type="ARBA" id="ARBA00022692"/>
    </source>
</evidence>
<dbReference type="InterPro" id="IPR017871">
    <property type="entry name" value="ABC_transporter-like_CS"/>
</dbReference>
<comment type="subcellular location">
    <subcellularLocation>
        <location evidence="1">Cell membrane</location>
        <topology evidence="1">Multi-pass membrane protein</topology>
    </subcellularLocation>
</comment>
<dbReference type="SUPFAM" id="SSF52540">
    <property type="entry name" value="P-loop containing nucleoside triphosphate hydrolases"/>
    <property type="match status" value="1"/>
</dbReference>
<dbReference type="PROSITE" id="PS50929">
    <property type="entry name" value="ABC_TM1F"/>
    <property type="match status" value="1"/>
</dbReference>
<dbReference type="CDD" id="cd18548">
    <property type="entry name" value="ABC_6TM_Tm287_like"/>
    <property type="match status" value="1"/>
</dbReference>
<feature type="domain" description="ABC transmembrane type-1" evidence="11">
    <location>
        <begin position="29"/>
        <end position="295"/>
    </location>
</feature>
<evidence type="ECO:0000259" key="11">
    <source>
        <dbReference type="PROSITE" id="PS50929"/>
    </source>
</evidence>
<reference evidence="12" key="1">
    <citation type="submission" date="2023-02" db="EMBL/GenBank/DDBJ databases">
        <title>Actinokineospora globicatena NBRC 15670.</title>
        <authorList>
            <person name="Ichikawa N."/>
            <person name="Sato H."/>
            <person name="Tonouchi N."/>
        </authorList>
    </citation>
    <scope>NUCLEOTIDE SEQUENCE</scope>
    <source>
        <strain evidence="12">NBRC 15670</strain>
    </source>
</reference>
<evidence type="ECO:0000256" key="3">
    <source>
        <dbReference type="ARBA" id="ARBA00022475"/>
    </source>
</evidence>
<dbReference type="RefSeq" id="WP_349497753.1">
    <property type="nucleotide sequence ID" value="NZ_BSSD01000003.1"/>
</dbReference>
<proteinExistence type="predicted"/>
<feature type="transmembrane region" description="Helical" evidence="9">
    <location>
        <begin position="266"/>
        <end position="290"/>
    </location>
</feature>
<protein>
    <submittedName>
        <fullName evidence="12">Multidrug ABC transporter ATP-binding protein</fullName>
    </submittedName>
</protein>
<accession>A0A9W6QLB9</accession>
<dbReference type="AlphaFoldDB" id="A0A9W6QLB9"/>
<dbReference type="Gene3D" id="1.20.1560.10">
    <property type="entry name" value="ABC transporter type 1, transmembrane domain"/>
    <property type="match status" value="1"/>
</dbReference>
<evidence type="ECO:0000256" key="7">
    <source>
        <dbReference type="ARBA" id="ARBA00022989"/>
    </source>
</evidence>
<evidence type="ECO:0000256" key="6">
    <source>
        <dbReference type="ARBA" id="ARBA00022840"/>
    </source>
</evidence>
<dbReference type="Gene3D" id="3.40.50.300">
    <property type="entry name" value="P-loop containing nucleotide triphosphate hydrolases"/>
    <property type="match status" value="1"/>
</dbReference>
<evidence type="ECO:0000256" key="2">
    <source>
        <dbReference type="ARBA" id="ARBA00022448"/>
    </source>
</evidence>
<keyword evidence="5" id="KW-0547">Nucleotide-binding</keyword>
<dbReference type="PROSITE" id="PS50893">
    <property type="entry name" value="ABC_TRANSPORTER_2"/>
    <property type="match status" value="1"/>
</dbReference>
<keyword evidence="2" id="KW-0813">Transport</keyword>
<keyword evidence="3" id="KW-1003">Cell membrane</keyword>
<evidence type="ECO:0000256" key="9">
    <source>
        <dbReference type="SAM" id="Phobius"/>
    </source>
</evidence>
<dbReference type="InterPro" id="IPR003439">
    <property type="entry name" value="ABC_transporter-like_ATP-bd"/>
</dbReference>
<dbReference type="SMART" id="SM00382">
    <property type="entry name" value="AAA"/>
    <property type="match status" value="1"/>
</dbReference>
<gene>
    <name evidence="12" type="ORF">Aglo03_25230</name>
</gene>
<dbReference type="EMBL" id="BSSD01000003">
    <property type="protein sequence ID" value="GLW91707.1"/>
    <property type="molecule type" value="Genomic_DNA"/>
</dbReference>
<dbReference type="GO" id="GO:0016887">
    <property type="term" value="F:ATP hydrolysis activity"/>
    <property type="evidence" value="ECO:0007669"/>
    <property type="project" value="InterPro"/>
</dbReference>
<dbReference type="InterPro" id="IPR036640">
    <property type="entry name" value="ABC1_TM_sf"/>
</dbReference>
<feature type="transmembrane region" description="Helical" evidence="9">
    <location>
        <begin position="232"/>
        <end position="254"/>
    </location>
</feature>
<dbReference type="Pfam" id="PF00005">
    <property type="entry name" value="ABC_tran"/>
    <property type="match status" value="1"/>
</dbReference>
<comment type="caution">
    <text evidence="12">The sequence shown here is derived from an EMBL/GenBank/DDBJ whole genome shotgun (WGS) entry which is preliminary data.</text>
</comment>
<feature type="transmembrane region" description="Helical" evidence="9">
    <location>
        <begin position="50"/>
        <end position="73"/>
    </location>
</feature>
<feature type="domain" description="ABC transporter" evidence="10">
    <location>
        <begin position="328"/>
        <end position="563"/>
    </location>
</feature>
<dbReference type="InterPro" id="IPR039421">
    <property type="entry name" value="Type_1_exporter"/>
</dbReference>
<sequence length="567" mass="59763">MISLLRRWTRPVALVAAVHLVQALALLHLPTLNADVIDNGVLTGDTGYVLGRGALMLVATVAQATCAAVAVYLGARVGMGVGADLRAATFTHVQRFSAREFSRFGTPSLITRTTNDVQQVQVLVFTTLSALLSAPFLAVGGVVLASRLDVPLSGVLLVAIPVAAAAMVLIIRRMTPPSRLTQVRTDAVNRVLREQITGVRVIRAFVRDAHERRRFAGANGDLMAVALRLGRLQAFSGASALLVINLAAIAVVAFGGPRVLGGDLRVGALVAFLGYLAQILMSVMVAMTVFEMLPRARVSMDRITEVLATQPSVPEPGKRGYPSGPGDLDVRGVSFGYPGAENAAVRGVDLVARPGQTTAIVGSTGAGKTTLVNLLARLIDVDSGSVSINGMDVRQLDRVVLSRLVGLVPQRSYLFSGTIASNLRYGSPDATDDELWHALEVAQARDFVAAMPEGLDTPVAQGGTTVSGGQRQRLAIARALVGRHQIYLFDDAFSALDAATDAALRAALAKEIGDATVVVVAQRLSSIRSADRIVVLDAGLVEAVGTHAELSRISPTYQEILRSQGEK</sequence>
<dbReference type="FunFam" id="3.40.50.300:FF:000854">
    <property type="entry name" value="Multidrug ABC transporter ATP-binding protein"/>
    <property type="match status" value="1"/>
</dbReference>
<dbReference type="GO" id="GO:0005886">
    <property type="term" value="C:plasma membrane"/>
    <property type="evidence" value="ECO:0007669"/>
    <property type="project" value="UniProtKB-SubCell"/>
</dbReference>
<dbReference type="Proteomes" id="UP001165042">
    <property type="component" value="Unassembled WGS sequence"/>
</dbReference>
<name>A0A9W6QLB9_9PSEU</name>
<dbReference type="SUPFAM" id="SSF90123">
    <property type="entry name" value="ABC transporter transmembrane region"/>
    <property type="match status" value="1"/>
</dbReference>
<dbReference type="PROSITE" id="PS00211">
    <property type="entry name" value="ABC_TRANSPORTER_1"/>
    <property type="match status" value="1"/>
</dbReference>
<feature type="transmembrane region" description="Helical" evidence="9">
    <location>
        <begin position="122"/>
        <end position="144"/>
    </location>
</feature>
<evidence type="ECO:0000259" key="10">
    <source>
        <dbReference type="PROSITE" id="PS50893"/>
    </source>
</evidence>
<dbReference type="PANTHER" id="PTHR43394">
    <property type="entry name" value="ATP-DEPENDENT PERMEASE MDL1, MITOCHONDRIAL"/>
    <property type="match status" value="1"/>
</dbReference>
<evidence type="ECO:0000313" key="13">
    <source>
        <dbReference type="Proteomes" id="UP001165042"/>
    </source>
</evidence>
<dbReference type="GO" id="GO:0005524">
    <property type="term" value="F:ATP binding"/>
    <property type="evidence" value="ECO:0007669"/>
    <property type="project" value="UniProtKB-KW"/>
</dbReference>
<dbReference type="Pfam" id="PF00664">
    <property type="entry name" value="ABC_membrane"/>
    <property type="match status" value="1"/>
</dbReference>
<dbReference type="InterPro" id="IPR003593">
    <property type="entry name" value="AAA+_ATPase"/>
</dbReference>
<dbReference type="InterPro" id="IPR027417">
    <property type="entry name" value="P-loop_NTPase"/>
</dbReference>
<dbReference type="GO" id="GO:0015421">
    <property type="term" value="F:ABC-type oligopeptide transporter activity"/>
    <property type="evidence" value="ECO:0007669"/>
    <property type="project" value="TreeGrafter"/>
</dbReference>
<organism evidence="12 13">
    <name type="scientific">Actinokineospora globicatena</name>
    <dbReference type="NCBI Taxonomy" id="103729"/>
    <lineage>
        <taxon>Bacteria</taxon>
        <taxon>Bacillati</taxon>
        <taxon>Actinomycetota</taxon>
        <taxon>Actinomycetes</taxon>
        <taxon>Pseudonocardiales</taxon>
        <taxon>Pseudonocardiaceae</taxon>
        <taxon>Actinokineospora</taxon>
    </lineage>
</organism>
<keyword evidence="6 12" id="KW-0067">ATP-binding</keyword>
<keyword evidence="13" id="KW-1185">Reference proteome</keyword>
<evidence type="ECO:0000256" key="5">
    <source>
        <dbReference type="ARBA" id="ARBA00022741"/>
    </source>
</evidence>
<dbReference type="PANTHER" id="PTHR43394:SF1">
    <property type="entry name" value="ATP-BINDING CASSETTE SUB-FAMILY B MEMBER 10, MITOCHONDRIAL"/>
    <property type="match status" value="1"/>
</dbReference>
<evidence type="ECO:0000256" key="8">
    <source>
        <dbReference type="ARBA" id="ARBA00023136"/>
    </source>
</evidence>
<dbReference type="InterPro" id="IPR011527">
    <property type="entry name" value="ABC1_TM_dom"/>
</dbReference>
<keyword evidence="8 9" id="KW-0472">Membrane</keyword>
<feature type="transmembrane region" description="Helical" evidence="9">
    <location>
        <begin position="150"/>
        <end position="171"/>
    </location>
</feature>
<evidence type="ECO:0000313" key="12">
    <source>
        <dbReference type="EMBL" id="GLW91707.1"/>
    </source>
</evidence>
<keyword evidence="7 9" id="KW-1133">Transmembrane helix</keyword>
<evidence type="ECO:0000256" key="1">
    <source>
        <dbReference type="ARBA" id="ARBA00004651"/>
    </source>
</evidence>